<organism evidence="2 3">
    <name type="scientific">Candidatus Andeanibacterium colombiense</name>
    <dbReference type="NCBI Taxonomy" id="3121345"/>
    <lineage>
        <taxon>Bacteria</taxon>
        <taxon>Pseudomonadati</taxon>
        <taxon>Pseudomonadota</taxon>
        <taxon>Alphaproteobacteria</taxon>
        <taxon>Sphingomonadales</taxon>
        <taxon>Sphingomonadaceae</taxon>
        <taxon>Candidatus Andeanibacterium</taxon>
    </lineage>
</organism>
<feature type="chain" id="PRO_5042506326" evidence="1">
    <location>
        <begin position="23"/>
        <end position="306"/>
    </location>
</feature>
<reference evidence="2" key="1">
    <citation type="submission" date="2023-03" db="EMBL/GenBank/DDBJ databases">
        <title>Andean soil-derived lignocellulolytic bacterial consortium as a source of novel taxa and putative plastic-active enzymes.</title>
        <authorList>
            <person name="Diaz-Garcia L."/>
            <person name="Chuvochina M."/>
            <person name="Feuerriegel G."/>
            <person name="Bunk B."/>
            <person name="Sproer C."/>
            <person name="Streit W.R."/>
            <person name="Rodriguez L.M."/>
            <person name="Overmann J."/>
            <person name="Jimenez D.J."/>
        </authorList>
    </citation>
    <scope>NUCLEOTIDE SEQUENCE</scope>
    <source>
        <strain evidence="2">MAG 26</strain>
    </source>
</reference>
<feature type="signal peptide" evidence="1">
    <location>
        <begin position="1"/>
        <end position="22"/>
    </location>
</feature>
<keyword evidence="1" id="KW-0732">Signal</keyword>
<accession>A0AAJ5X599</accession>
<evidence type="ECO:0000256" key="1">
    <source>
        <dbReference type="SAM" id="SignalP"/>
    </source>
</evidence>
<name>A0AAJ5X599_9SPHN</name>
<evidence type="ECO:0000313" key="3">
    <source>
        <dbReference type="Proteomes" id="UP001218362"/>
    </source>
</evidence>
<evidence type="ECO:0000313" key="2">
    <source>
        <dbReference type="EMBL" id="WEK46077.1"/>
    </source>
</evidence>
<dbReference type="Proteomes" id="UP001218362">
    <property type="component" value="Chromosome"/>
</dbReference>
<sequence length="306" mass="32644">MTRKTLQALGLVLTAFAGAPLAAQIDGLITLTDTPTGNDIVVTHAPDPVPESASVQEQLGKIAETGSHFNEPVAIFQEKLCPGVMGLPVDIAETIVGRVRYNAERLGVPLAKKEGCKANLVIGFVGSGRSDVQKLDKQTGGLLSELKPDERRALVNDTGPVHAWTVTSTRTRDGAYIHGDDRYGLTQTVNVQSGNSLFLLATREDIELSVVLMDIPAIDGMTVNQLADYATMRGLAKTKGVSGNNAYGTILNLFDPDASHQTELSNFDRAYLTAIYSNMPNVVAAAKFAAVPGLMKKQLAADEDRP</sequence>
<dbReference type="AlphaFoldDB" id="A0AAJ5X599"/>
<dbReference type="KEGG" id="acob:P0Y56_13770"/>
<gene>
    <name evidence="2" type="ORF">P0Y56_13770</name>
</gene>
<dbReference type="EMBL" id="CP119316">
    <property type="protein sequence ID" value="WEK46077.1"/>
    <property type="molecule type" value="Genomic_DNA"/>
</dbReference>
<proteinExistence type="predicted"/>
<protein>
    <submittedName>
        <fullName evidence="2">Uncharacterized protein</fullName>
    </submittedName>
</protein>